<feature type="region of interest" description="Disordered" evidence="2">
    <location>
        <begin position="86"/>
        <end position="115"/>
    </location>
</feature>
<proteinExistence type="predicted"/>
<evidence type="ECO:0000256" key="1">
    <source>
        <dbReference type="SAM" id="Coils"/>
    </source>
</evidence>
<evidence type="ECO:0000313" key="4">
    <source>
        <dbReference type="Proteomes" id="UP001162131"/>
    </source>
</evidence>
<dbReference type="Proteomes" id="UP001162131">
    <property type="component" value="Unassembled WGS sequence"/>
</dbReference>
<feature type="coiled-coil region" evidence="1">
    <location>
        <begin position="322"/>
        <end position="413"/>
    </location>
</feature>
<evidence type="ECO:0000313" key="3">
    <source>
        <dbReference type="EMBL" id="CAG9312676.1"/>
    </source>
</evidence>
<sequence length="632" mass="75096">MSRNNSQNEETGGYKTIKVDEQQRMRLSAFINRNKPTSSIKKRQLSYQENLVKIPEPEEAEIVNLNASLKELDNKLSSIKTKVDVIHEESQNRSESPLPSRSKNLSSSPIPWGTDRLHIHRRSEKSYITPKKSENDPYMNAKVNLLLREMETKLESLREIEFDLDKRKQTLNIRERELENEIKYRESQNLLKIRNMENFLVKKFTELDLKEQEIVKREKEIAYFNKGNENKSFYRDQKEELEKFECQLKVTALELEKRILEIIRKEKELIEKDEYLTEKERRLKIKEKNMAFHAGVKPEVDDKSRNDICQGILKEIIAEIALKDLEKQFDDFSKKSKAKELEFEISKKQMIQENEQLKLSLRMKEEEIANLVTSKSDEENEAEIVNNSKLKQLEEELEKINLKEIELAQREQKHEEEFNFRMEKLNSLEESLASQKEQFLKKQTDFNSQFEELHRQEEFLTARFAELQDAEERLSKNKKKYITEWNDMATRFESIHSLDTPKNGYKETFENYMSLNDPDKQNFESLHFQVSENLGQFGSVNLENFESVQEEIYKEDEKEEIQELPKETLKSPGHESNGSFEYDSVDDANFESLKMNFAEEYKKRQMKILSECEEISRERKLLSDKLSSFLKI</sequence>
<evidence type="ECO:0000256" key="2">
    <source>
        <dbReference type="SAM" id="MobiDB-lite"/>
    </source>
</evidence>
<reference evidence="3" key="1">
    <citation type="submission" date="2021-09" db="EMBL/GenBank/DDBJ databases">
        <authorList>
            <consortium name="AG Swart"/>
            <person name="Singh M."/>
            <person name="Singh A."/>
            <person name="Seah K."/>
            <person name="Emmerich C."/>
        </authorList>
    </citation>
    <scope>NUCLEOTIDE SEQUENCE</scope>
    <source>
        <strain evidence="3">ATCC30299</strain>
    </source>
</reference>
<feature type="compositionally biased region" description="Polar residues" evidence="2">
    <location>
        <begin position="93"/>
        <end position="109"/>
    </location>
</feature>
<accession>A0AAU9IE20</accession>
<protein>
    <submittedName>
        <fullName evidence="3">Uncharacterized protein</fullName>
    </submittedName>
</protein>
<keyword evidence="1" id="KW-0175">Coiled coil</keyword>
<keyword evidence="4" id="KW-1185">Reference proteome</keyword>
<feature type="coiled-coil region" evidence="1">
    <location>
        <begin position="234"/>
        <end position="272"/>
    </location>
</feature>
<name>A0AAU9IE20_9CILI</name>
<gene>
    <name evidence="3" type="ORF">BSTOLATCC_MIC7200</name>
</gene>
<dbReference type="AlphaFoldDB" id="A0AAU9IE20"/>
<organism evidence="3 4">
    <name type="scientific">Blepharisma stoltei</name>
    <dbReference type="NCBI Taxonomy" id="1481888"/>
    <lineage>
        <taxon>Eukaryota</taxon>
        <taxon>Sar</taxon>
        <taxon>Alveolata</taxon>
        <taxon>Ciliophora</taxon>
        <taxon>Postciliodesmatophora</taxon>
        <taxon>Heterotrichea</taxon>
        <taxon>Heterotrichida</taxon>
        <taxon>Blepharismidae</taxon>
        <taxon>Blepharisma</taxon>
    </lineage>
</organism>
<dbReference type="EMBL" id="CAJZBQ010000008">
    <property type="protein sequence ID" value="CAG9312676.1"/>
    <property type="molecule type" value="Genomic_DNA"/>
</dbReference>
<comment type="caution">
    <text evidence="3">The sequence shown here is derived from an EMBL/GenBank/DDBJ whole genome shotgun (WGS) entry which is preliminary data.</text>
</comment>